<evidence type="ECO:0000256" key="1">
    <source>
        <dbReference type="SAM" id="Phobius"/>
    </source>
</evidence>
<dbReference type="EMBL" id="CAJNOR010001761">
    <property type="protein sequence ID" value="CAF1195219.1"/>
    <property type="molecule type" value="Genomic_DNA"/>
</dbReference>
<name>A0A814VUB3_ADIRI</name>
<keyword evidence="1" id="KW-1133">Transmembrane helix</keyword>
<protein>
    <submittedName>
        <fullName evidence="2">Uncharacterized protein</fullName>
    </submittedName>
</protein>
<keyword evidence="1" id="KW-0812">Transmembrane</keyword>
<keyword evidence="1" id="KW-0472">Membrane</keyword>
<dbReference type="Proteomes" id="UP000663828">
    <property type="component" value="Unassembled WGS sequence"/>
</dbReference>
<keyword evidence="3" id="KW-1185">Reference proteome</keyword>
<proteinExistence type="predicted"/>
<reference evidence="2" key="1">
    <citation type="submission" date="2021-02" db="EMBL/GenBank/DDBJ databases">
        <authorList>
            <person name="Nowell W R."/>
        </authorList>
    </citation>
    <scope>NUCLEOTIDE SEQUENCE</scope>
</reference>
<dbReference type="AlphaFoldDB" id="A0A814VUB3"/>
<accession>A0A814VUB3</accession>
<comment type="caution">
    <text evidence="2">The sequence shown here is derived from an EMBL/GenBank/DDBJ whole genome shotgun (WGS) entry which is preliminary data.</text>
</comment>
<organism evidence="2 3">
    <name type="scientific">Adineta ricciae</name>
    <name type="common">Rotifer</name>
    <dbReference type="NCBI Taxonomy" id="249248"/>
    <lineage>
        <taxon>Eukaryota</taxon>
        <taxon>Metazoa</taxon>
        <taxon>Spiralia</taxon>
        <taxon>Gnathifera</taxon>
        <taxon>Rotifera</taxon>
        <taxon>Eurotatoria</taxon>
        <taxon>Bdelloidea</taxon>
        <taxon>Adinetida</taxon>
        <taxon>Adinetidae</taxon>
        <taxon>Adineta</taxon>
    </lineage>
</organism>
<feature type="transmembrane region" description="Helical" evidence="1">
    <location>
        <begin position="172"/>
        <end position="194"/>
    </location>
</feature>
<evidence type="ECO:0000313" key="3">
    <source>
        <dbReference type="Proteomes" id="UP000663828"/>
    </source>
</evidence>
<evidence type="ECO:0000313" key="2">
    <source>
        <dbReference type="EMBL" id="CAF1195219.1"/>
    </source>
</evidence>
<gene>
    <name evidence="2" type="ORF">XAT740_LOCUS23353</name>
</gene>
<sequence>MSNTASCDHYNSTSASHARSINVGIDSGFTNDPVHRGSLTPSELDAIHQTASFKKSVELQKEDDHDLAVKIKQIKRANESNNGKDEQRKCEKYQFTVRRNQETPYSMPEQNLSYWRNSLELQHLPVGQYQVCAIICSEHSQHVKYHYKSYMKKNRTSPITACVSFRVLRTHLLILTLYVFVIMFLAISQMMFSLRKRQFHQRIKLALTEVENSLTKWRTTQVPPPSIDQTQSYTILQSLVTLPATPIDYTIPYPPVETNETVERPIIFHLEPPNDS</sequence>